<evidence type="ECO:0000256" key="7">
    <source>
        <dbReference type="SAM" id="MobiDB-lite"/>
    </source>
</evidence>
<dbReference type="PANTHER" id="PTHR32309">
    <property type="entry name" value="TYROSINE-PROTEIN KINASE"/>
    <property type="match status" value="1"/>
</dbReference>
<dbReference type="InterPro" id="IPR027417">
    <property type="entry name" value="P-loop_NTPase"/>
</dbReference>
<dbReference type="InterPro" id="IPR050445">
    <property type="entry name" value="Bact_polysacc_biosynth/exp"/>
</dbReference>
<feature type="compositionally biased region" description="Basic and acidic residues" evidence="7">
    <location>
        <begin position="422"/>
        <end position="436"/>
    </location>
</feature>
<comment type="subcellular location">
    <subcellularLocation>
        <location evidence="1">Cell membrane</location>
        <topology evidence="1">Multi-pass membrane protein</topology>
    </subcellularLocation>
</comment>
<dbReference type="Gene3D" id="3.40.50.300">
    <property type="entry name" value="P-loop containing nucleotide triphosphate hydrolases"/>
    <property type="match status" value="1"/>
</dbReference>
<organism evidence="10 11">
    <name type="scientific">Rhodopseudomonas palustris</name>
    <dbReference type="NCBI Taxonomy" id="1076"/>
    <lineage>
        <taxon>Bacteria</taxon>
        <taxon>Pseudomonadati</taxon>
        <taxon>Pseudomonadota</taxon>
        <taxon>Alphaproteobacteria</taxon>
        <taxon>Hyphomicrobiales</taxon>
        <taxon>Nitrobacteraceae</taxon>
        <taxon>Rhodopseudomonas</taxon>
    </lineage>
</organism>
<feature type="region of interest" description="Disordered" evidence="7">
    <location>
        <begin position="421"/>
        <end position="450"/>
    </location>
</feature>
<dbReference type="GO" id="GO:0004713">
    <property type="term" value="F:protein tyrosine kinase activity"/>
    <property type="evidence" value="ECO:0007669"/>
    <property type="project" value="TreeGrafter"/>
</dbReference>
<dbReference type="OrthoDB" id="230260at2"/>
<dbReference type="Proteomes" id="UP000032515">
    <property type="component" value="Unassembled WGS sequence"/>
</dbReference>
<comment type="caution">
    <text evidence="10">The sequence shown here is derived from an EMBL/GenBank/DDBJ whole genome shotgun (WGS) entry which is preliminary data.</text>
</comment>
<feature type="domain" description="Polysaccharide chain length determinant N-terminal" evidence="9">
    <location>
        <begin position="5"/>
        <end position="80"/>
    </location>
</feature>
<evidence type="ECO:0000256" key="1">
    <source>
        <dbReference type="ARBA" id="ARBA00004651"/>
    </source>
</evidence>
<keyword evidence="5 8" id="KW-0472">Membrane</keyword>
<name>A0A0D7F477_RHOPL</name>
<keyword evidence="4 8" id="KW-1133">Transmembrane helix</keyword>
<proteinExistence type="predicted"/>
<dbReference type="EMBL" id="JXXE01000060">
    <property type="protein sequence ID" value="KIZ47615.1"/>
    <property type="molecule type" value="Genomic_DNA"/>
</dbReference>
<sequence>MKRFSRLIIVVTLLSVLAGLAARLLIPASYKATVQVLIDPRGLRIFSNDTGQIDANTAINFVESQMGVIKSERVLLRVLRGERSPATGGTDAASGETAETKALIKLQRAIKVERAERSFIVDVTAEADSPQRAADLANAVVKAYIAEDQIDRNASMTRVTTELTGRLQSLRQNLREAEDKVEAFRVKNGLVGVRDKLVIEQRLSETTTALTLAESREAKLRGKVNELASSKPQMSAIGELGTDPESRSLALLLNNQAAARSEAEQLSGALGEQHPALMNARNRLKEIDKSINTVLGGVRKAAQSQLEQTQAEVAYLSRKVSALSADLSKARQAEVGLRTLQADVEGNRKILESFETKARETSEFSQIDATSVRIVSPARAPTAQRGLKKLLLWGVFGGLVGAVLSIAAVVLLAIFQNGRSGGDTDGRTPAQDHRPNEQSPAAEPQEIRGHSESDRGAAIMALYKAILPSGLAGLRNRKKPISVLVSSGRPGRGKLEVAADLAWMAASHGRRALLVEADTASPALAAVIPSDAPVRLVKLAGILRPVYRVEAGSQTLSVAPILKNEQDICLRLALRGDPIDTSGVAEDFDFLVFDGPVIASRDQAGKLAGAADRIVLVAAADDPAEPSHAELVDWLGVPADKVLRTTVAAAGDVASDGAAKPMPRDRIVRAG</sequence>
<keyword evidence="3 8" id="KW-0812">Transmembrane</keyword>
<evidence type="ECO:0000256" key="3">
    <source>
        <dbReference type="ARBA" id="ARBA00022692"/>
    </source>
</evidence>
<evidence type="ECO:0000256" key="5">
    <source>
        <dbReference type="ARBA" id="ARBA00023136"/>
    </source>
</evidence>
<reference evidence="10 11" key="1">
    <citation type="submission" date="2014-11" db="EMBL/GenBank/DDBJ databases">
        <title>Genomics and ecophysiology of heterotrophic nitrogen fixing bacteria isolated from estuarine surface water.</title>
        <authorList>
            <person name="Bentzon-Tilia M."/>
            <person name="Severin I."/>
            <person name="Hansen L.H."/>
            <person name="Riemann L."/>
        </authorList>
    </citation>
    <scope>NUCLEOTIDE SEQUENCE [LARGE SCALE GENOMIC DNA]</scope>
    <source>
        <strain evidence="10 11">BAL398</strain>
    </source>
</reference>
<feature type="transmembrane region" description="Helical" evidence="8">
    <location>
        <begin position="390"/>
        <end position="415"/>
    </location>
</feature>
<dbReference type="GO" id="GO:0005886">
    <property type="term" value="C:plasma membrane"/>
    <property type="evidence" value="ECO:0007669"/>
    <property type="project" value="UniProtKB-SubCell"/>
</dbReference>
<dbReference type="RefSeq" id="WP_044405671.1">
    <property type="nucleotide sequence ID" value="NZ_JXXE01000060.1"/>
</dbReference>
<dbReference type="PANTHER" id="PTHR32309:SF13">
    <property type="entry name" value="FERRIC ENTEROBACTIN TRANSPORT PROTEIN FEPE"/>
    <property type="match status" value="1"/>
</dbReference>
<dbReference type="PATRIC" id="fig|1076.23.peg.6124"/>
<evidence type="ECO:0000259" key="9">
    <source>
        <dbReference type="Pfam" id="PF02706"/>
    </source>
</evidence>
<evidence type="ECO:0000256" key="4">
    <source>
        <dbReference type="ARBA" id="ARBA00022989"/>
    </source>
</evidence>
<evidence type="ECO:0000313" key="11">
    <source>
        <dbReference type="Proteomes" id="UP000032515"/>
    </source>
</evidence>
<dbReference type="AlphaFoldDB" id="A0A0D7F477"/>
<dbReference type="SUPFAM" id="SSF52540">
    <property type="entry name" value="P-loop containing nucleoside triphosphate hydrolases"/>
    <property type="match status" value="1"/>
</dbReference>
<evidence type="ECO:0000256" key="2">
    <source>
        <dbReference type="ARBA" id="ARBA00022475"/>
    </source>
</evidence>
<keyword evidence="2" id="KW-1003">Cell membrane</keyword>
<evidence type="ECO:0000256" key="6">
    <source>
        <dbReference type="SAM" id="Coils"/>
    </source>
</evidence>
<dbReference type="Pfam" id="PF02706">
    <property type="entry name" value="Wzz"/>
    <property type="match status" value="1"/>
</dbReference>
<protein>
    <recommendedName>
        <fullName evidence="9">Polysaccharide chain length determinant N-terminal domain-containing protein</fullName>
    </recommendedName>
</protein>
<dbReference type="InterPro" id="IPR003856">
    <property type="entry name" value="LPS_length_determ_N"/>
</dbReference>
<gene>
    <name evidence="10" type="ORF">OO17_03385</name>
</gene>
<evidence type="ECO:0000256" key="8">
    <source>
        <dbReference type="SAM" id="Phobius"/>
    </source>
</evidence>
<feature type="coiled-coil region" evidence="6">
    <location>
        <begin position="160"/>
        <end position="187"/>
    </location>
</feature>
<keyword evidence="6" id="KW-0175">Coiled coil</keyword>
<accession>A0A0D7F477</accession>
<evidence type="ECO:0000313" key="10">
    <source>
        <dbReference type="EMBL" id="KIZ47615.1"/>
    </source>
</evidence>